<dbReference type="RefSeq" id="WP_018443831.1">
    <property type="nucleotide sequence ID" value="NZ_KB890217.1"/>
</dbReference>
<reference evidence="1 2" key="1">
    <citation type="submission" date="2018-01" db="EMBL/GenBank/DDBJ databases">
        <title>Whole genome analyses suggest that Burkholderia sensu lato contains two further novel genera in the rhizoxinica-symbiotica group Mycetohabitans gen. nov., and Trinickia gen. nov.: implications for the evolution of diazotrophy and nodulation in the Burkholderiaceae.</title>
        <authorList>
            <person name="Estrada-de los Santos P."/>
            <person name="Palmer M."/>
            <person name="Chavez-Ramirez B."/>
            <person name="Beukes C."/>
            <person name="Steenkamp E.T."/>
            <person name="Hirsch A.M."/>
            <person name="Manyaka P."/>
            <person name="Maluk M."/>
            <person name="Lafos M."/>
            <person name="Crook M."/>
            <person name="Gross E."/>
            <person name="Simon M.F."/>
            <person name="Bueno dos Reis Junior F."/>
            <person name="Poole P.S."/>
            <person name="Venter S.N."/>
            <person name="James E.K."/>
        </authorList>
    </citation>
    <scope>NUCLEOTIDE SEQUENCE [LARGE SCALE GENOMIC DNA]</scope>
    <source>
        <strain evidence="1 2">JPY 581</strain>
    </source>
</reference>
<gene>
    <name evidence="1" type="ORF">C0Z20_12280</name>
</gene>
<evidence type="ECO:0000313" key="1">
    <source>
        <dbReference type="EMBL" id="PMS36267.1"/>
    </source>
</evidence>
<keyword evidence="2" id="KW-1185">Reference proteome</keyword>
<dbReference type="Proteomes" id="UP000235777">
    <property type="component" value="Unassembled WGS sequence"/>
</dbReference>
<organism evidence="1 2">
    <name type="scientific">Trinickia symbiotica</name>
    <dbReference type="NCBI Taxonomy" id="863227"/>
    <lineage>
        <taxon>Bacteria</taxon>
        <taxon>Pseudomonadati</taxon>
        <taxon>Pseudomonadota</taxon>
        <taxon>Betaproteobacteria</taxon>
        <taxon>Burkholderiales</taxon>
        <taxon>Burkholderiaceae</taxon>
        <taxon>Trinickia</taxon>
    </lineage>
</organism>
<evidence type="ECO:0000313" key="2">
    <source>
        <dbReference type="Proteomes" id="UP000235777"/>
    </source>
</evidence>
<dbReference type="AlphaFoldDB" id="A0A2N7X3Q6"/>
<dbReference type="EMBL" id="PNYC01000007">
    <property type="protein sequence ID" value="PMS36267.1"/>
    <property type="molecule type" value="Genomic_DNA"/>
</dbReference>
<proteinExistence type="predicted"/>
<name>A0A2N7X3Q6_9BURK</name>
<comment type="caution">
    <text evidence="1">The sequence shown here is derived from an EMBL/GenBank/DDBJ whole genome shotgun (WGS) entry which is preliminary data.</text>
</comment>
<protein>
    <submittedName>
        <fullName evidence="1">Uncharacterized protein</fullName>
    </submittedName>
</protein>
<dbReference type="OrthoDB" id="7006900at2"/>
<accession>A0A2N7X3Q6</accession>
<sequence length="151" mass="16342">MVGVIRKIAVVVFCLIGVFTVASGAFHFRSQRTSGEKPEAIKSLRSPNGSYQAILLTWAGGGGLAPFCRQALYVVPSSIDATLSHLDKLYEVYSGVCDDFADHSASPKVVWRSNEDLDVSFSINRTAAFPGTVTLKKIDVSGNVKVRFNVE</sequence>